<dbReference type="GO" id="GO:0015631">
    <property type="term" value="F:tubulin binding"/>
    <property type="evidence" value="ECO:0007669"/>
    <property type="project" value="InterPro"/>
</dbReference>
<dbReference type="InterPro" id="IPR008907">
    <property type="entry name" value="TPP/p25"/>
</dbReference>
<dbReference type="GO" id="GO:0005874">
    <property type="term" value="C:microtubule"/>
    <property type="evidence" value="ECO:0007669"/>
    <property type="project" value="TreeGrafter"/>
</dbReference>
<dbReference type="Gene3D" id="1.10.238.10">
    <property type="entry name" value="EF-hand"/>
    <property type="match status" value="1"/>
</dbReference>
<dbReference type="Ensembl" id="ENSLLTT00000022272.1">
    <property type="protein sequence ID" value="ENSLLTP00000021477.1"/>
    <property type="gene ID" value="ENSLLTG00000016018.1"/>
</dbReference>
<dbReference type="Proteomes" id="UP000694406">
    <property type="component" value="Unplaced"/>
</dbReference>
<sequence length="161" mass="18224">MKNSTDIGMSELENAFLRFAAHGNTATHRNTMSGKNFYKMLKECGVMDGKVVTNIDVLIAFNEVKFKGANHINYIEFLQAIKLLSRKCSKEQSHEEALQAILKLMEGKKPSNLEERASESSFPLGETTTSIVNYTNPQILELPFVLDGEAYETLFLWYSYV</sequence>
<dbReference type="GeneTree" id="ENSGT00940000153875"/>
<dbReference type="GO" id="GO:0046785">
    <property type="term" value="P:microtubule polymerization"/>
    <property type="evidence" value="ECO:0007669"/>
    <property type="project" value="InterPro"/>
</dbReference>
<evidence type="ECO:0000256" key="1">
    <source>
        <dbReference type="ARBA" id="ARBA00010994"/>
    </source>
</evidence>
<dbReference type="Pfam" id="PF05517">
    <property type="entry name" value="p25-alpha"/>
    <property type="match status" value="1"/>
</dbReference>
<protein>
    <submittedName>
        <fullName evidence="2">Uncharacterized protein</fullName>
    </submittedName>
</protein>
<name>A0A8C5WXT2_LATLA</name>
<proteinExistence type="inferred from homology"/>
<accession>A0A8C5WXT2</accession>
<reference evidence="2" key="1">
    <citation type="submission" date="2025-08" db="UniProtKB">
        <authorList>
            <consortium name="Ensembl"/>
        </authorList>
    </citation>
    <scope>IDENTIFICATION</scope>
</reference>
<dbReference type="PANTHER" id="PTHR12932">
    <property type="entry name" value="P25 ALPHA-RELATED"/>
    <property type="match status" value="1"/>
</dbReference>
<reference evidence="2" key="2">
    <citation type="submission" date="2025-09" db="UniProtKB">
        <authorList>
            <consortium name="Ensembl"/>
        </authorList>
    </citation>
    <scope>IDENTIFICATION</scope>
</reference>
<evidence type="ECO:0000313" key="3">
    <source>
        <dbReference type="Proteomes" id="UP000694406"/>
    </source>
</evidence>
<dbReference type="GO" id="GO:0001578">
    <property type="term" value="P:microtubule bundle formation"/>
    <property type="evidence" value="ECO:0007669"/>
    <property type="project" value="TreeGrafter"/>
</dbReference>
<evidence type="ECO:0000313" key="2">
    <source>
        <dbReference type="Ensembl" id="ENSLLTP00000021477.1"/>
    </source>
</evidence>
<keyword evidence="3" id="KW-1185">Reference proteome</keyword>
<dbReference type="PANTHER" id="PTHR12932:SF21">
    <property type="entry name" value="TUBULIN POLYMERIZATION-PROMOTING PROTEIN FAMILY MEMBER 2"/>
    <property type="match status" value="1"/>
</dbReference>
<organism evidence="2 3">
    <name type="scientific">Laticauda laticaudata</name>
    <name type="common">Blue-ringed sea krait</name>
    <name type="synonym">Blue-lipped sea krait</name>
    <dbReference type="NCBI Taxonomy" id="8630"/>
    <lineage>
        <taxon>Eukaryota</taxon>
        <taxon>Metazoa</taxon>
        <taxon>Chordata</taxon>
        <taxon>Craniata</taxon>
        <taxon>Vertebrata</taxon>
        <taxon>Euteleostomi</taxon>
        <taxon>Lepidosauria</taxon>
        <taxon>Squamata</taxon>
        <taxon>Bifurcata</taxon>
        <taxon>Unidentata</taxon>
        <taxon>Episquamata</taxon>
        <taxon>Toxicofera</taxon>
        <taxon>Serpentes</taxon>
        <taxon>Colubroidea</taxon>
        <taxon>Elapidae</taxon>
        <taxon>Laticaudinae</taxon>
        <taxon>Laticauda</taxon>
    </lineage>
</organism>
<dbReference type="InterPro" id="IPR011992">
    <property type="entry name" value="EF-hand-dom_pair"/>
</dbReference>
<dbReference type="SUPFAM" id="SSF47473">
    <property type="entry name" value="EF-hand"/>
    <property type="match status" value="1"/>
</dbReference>
<dbReference type="AlphaFoldDB" id="A0A8C5WXT2"/>
<comment type="similarity">
    <text evidence="1">Belongs to the TPPP family.</text>
</comment>
<dbReference type="GO" id="GO:0032273">
    <property type="term" value="P:positive regulation of protein polymerization"/>
    <property type="evidence" value="ECO:0007669"/>
    <property type="project" value="TreeGrafter"/>
</dbReference>